<dbReference type="Proteomes" id="UP001417504">
    <property type="component" value="Unassembled WGS sequence"/>
</dbReference>
<keyword evidence="3" id="KW-1185">Reference proteome</keyword>
<reference evidence="2 3" key="1">
    <citation type="submission" date="2024-01" db="EMBL/GenBank/DDBJ databases">
        <title>Genome assemblies of Stephania.</title>
        <authorList>
            <person name="Yang L."/>
        </authorList>
    </citation>
    <scope>NUCLEOTIDE SEQUENCE [LARGE SCALE GENOMIC DNA]</scope>
    <source>
        <strain evidence="2">QJT</strain>
        <tissue evidence="2">Leaf</tissue>
    </source>
</reference>
<proteinExistence type="predicted"/>
<protein>
    <submittedName>
        <fullName evidence="2">Uncharacterized protein</fullName>
    </submittedName>
</protein>
<name>A0AAP0I6N3_9MAGN</name>
<sequence>MFCLYILNFLVQTQQVVDGSSCVLHRKCKLLKFDGISDKAVAVARGFYCMC</sequence>
<accession>A0AAP0I6N3</accession>
<gene>
    <name evidence="2" type="ORF">Sjap_017699</name>
</gene>
<dbReference type="EMBL" id="JBBNAE010000007">
    <property type="protein sequence ID" value="KAK9109639.1"/>
    <property type="molecule type" value="Genomic_DNA"/>
</dbReference>
<dbReference type="AlphaFoldDB" id="A0AAP0I6N3"/>
<feature type="signal peptide" evidence="1">
    <location>
        <begin position="1"/>
        <end position="19"/>
    </location>
</feature>
<evidence type="ECO:0000313" key="2">
    <source>
        <dbReference type="EMBL" id="KAK9109639.1"/>
    </source>
</evidence>
<comment type="caution">
    <text evidence="2">The sequence shown here is derived from an EMBL/GenBank/DDBJ whole genome shotgun (WGS) entry which is preliminary data.</text>
</comment>
<organism evidence="2 3">
    <name type="scientific">Stephania japonica</name>
    <dbReference type="NCBI Taxonomy" id="461633"/>
    <lineage>
        <taxon>Eukaryota</taxon>
        <taxon>Viridiplantae</taxon>
        <taxon>Streptophyta</taxon>
        <taxon>Embryophyta</taxon>
        <taxon>Tracheophyta</taxon>
        <taxon>Spermatophyta</taxon>
        <taxon>Magnoliopsida</taxon>
        <taxon>Ranunculales</taxon>
        <taxon>Menispermaceae</taxon>
        <taxon>Menispermoideae</taxon>
        <taxon>Cissampelideae</taxon>
        <taxon>Stephania</taxon>
    </lineage>
</organism>
<evidence type="ECO:0000256" key="1">
    <source>
        <dbReference type="SAM" id="SignalP"/>
    </source>
</evidence>
<evidence type="ECO:0000313" key="3">
    <source>
        <dbReference type="Proteomes" id="UP001417504"/>
    </source>
</evidence>
<feature type="chain" id="PRO_5042877535" evidence="1">
    <location>
        <begin position="20"/>
        <end position="51"/>
    </location>
</feature>
<keyword evidence="1" id="KW-0732">Signal</keyword>